<evidence type="ECO:0000313" key="2">
    <source>
        <dbReference type="EMBL" id="MCI22470.1"/>
    </source>
</evidence>
<evidence type="ECO:0008006" key="4">
    <source>
        <dbReference type="Google" id="ProtNLM"/>
    </source>
</evidence>
<dbReference type="Proteomes" id="UP000265520">
    <property type="component" value="Unassembled WGS sequence"/>
</dbReference>
<protein>
    <recommendedName>
        <fullName evidence="4">Transmembrane protein</fullName>
    </recommendedName>
</protein>
<keyword evidence="3" id="KW-1185">Reference proteome</keyword>
<evidence type="ECO:0000313" key="3">
    <source>
        <dbReference type="Proteomes" id="UP000265520"/>
    </source>
</evidence>
<proteinExistence type="predicted"/>
<organism evidence="2 3">
    <name type="scientific">Trifolium medium</name>
    <dbReference type="NCBI Taxonomy" id="97028"/>
    <lineage>
        <taxon>Eukaryota</taxon>
        <taxon>Viridiplantae</taxon>
        <taxon>Streptophyta</taxon>
        <taxon>Embryophyta</taxon>
        <taxon>Tracheophyta</taxon>
        <taxon>Spermatophyta</taxon>
        <taxon>Magnoliopsida</taxon>
        <taxon>eudicotyledons</taxon>
        <taxon>Gunneridae</taxon>
        <taxon>Pentapetalae</taxon>
        <taxon>rosids</taxon>
        <taxon>fabids</taxon>
        <taxon>Fabales</taxon>
        <taxon>Fabaceae</taxon>
        <taxon>Papilionoideae</taxon>
        <taxon>50 kb inversion clade</taxon>
        <taxon>NPAAA clade</taxon>
        <taxon>Hologalegina</taxon>
        <taxon>IRL clade</taxon>
        <taxon>Trifolieae</taxon>
        <taxon>Trifolium</taxon>
    </lineage>
</organism>
<dbReference type="EMBL" id="LXQA010130682">
    <property type="protein sequence ID" value="MCI22470.1"/>
    <property type="molecule type" value="Genomic_DNA"/>
</dbReference>
<evidence type="ECO:0000256" key="1">
    <source>
        <dbReference type="SAM" id="Phobius"/>
    </source>
</evidence>
<name>A0A392QFG5_9FABA</name>
<feature type="transmembrane region" description="Helical" evidence="1">
    <location>
        <begin position="12"/>
        <end position="32"/>
    </location>
</feature>
<keyword evidence="1" id="KW-1133">Transmembrane helix</keyword>
<dbReference type="AlphaFoldDB" id="A0A392QFG5"/>
<comment type="caution">
    <text evidence="2">The sequence shown here is derived from an EMBL/GenBank/DDBJ whole genome shotgun (WGS) entry which is preliminary data.</text>
</comment>
<keyword evidence="1" id="KW-0472">Membrane</keyword>
<feature type="non-terminal residue" evidence="2">
    <location>
        <position position="109"/>
    </location>
</feature>
<keyword evidence="1" id="KW-0812">Transmembrane</keyword>
<sequence>MDGSNGVFHDMSFTFSPVILLLVTFMFGNIIFEGCWKLSHIVLPVVSARSTRFPVSRCLEVELVAIFDTFDVQISSFFPFSTTRLPSLDILTTPEESLRGCSLLSTNTT</sequence>
<reference evidence="2 3" key="1">
    <citation type="journal article" date="2018" name="Front. Plant Sci.">
        <title>Red Clover (Trifolium pratense) and Zigzag Clover (T. medium) - A Picture of Genomic Similarities and Differences.</title>
        <authorList>
            <person name="Dluhosova J."/>
            <person name="Istvanek J."/>
            <person name="Nedelnik J."/>
            <person name="Repkova J."/>
        </authorList>
    </citation>
    <scope>NUCLEOTIDE SEQUENCE [LARGE SCALE GENOMIC DNA]</scope>
    <source>
        <strain evidence="3">cv. 10/8</strain>
        <tissue evidence="2">Leaf</tissue>
    </source>
</reference>
<accession>A0A392QFG5</accession>